<evidence type="ECO:0000313" key="2">
    <source>
        <dbReference type="Proteomes" id="UP000005205"/>
    </source>
</evidence>
<dbReference type="Gene3D" id="2.40.10.10">
    <property type="entry name" value="Trypsin-like serine proteases"/>
    <property type="match status" value="1"/>
</dbReference>
<keyword evidence="2" id="KW-1185">Reference proteome</keyword>
<dbReference type="KEGG" id="acep:105620352"/>
<protein>
    <submittedName>
        <fullName evidence="1">Uncharacterized protein</fullName>
    </submittedName>
</protein>
<dbReference type="InParanoid" id="A0A158NI85"/>
<reference evidence="1" key="2">
    <citation type="submission" date="2016-04" db="UniProtKB">
        <authorList>
            <consortium name="EnsemblMetazoa"/>
        </authorList>
    </citation>
    <scope>IDENTIFICATION</scope>
</reference>
<name>A0A158NI85_ATTCE</name>
<gene>
    <name evidence="1" type="primary">105620352</name>
</gene>
<sequence>IAAERLRDLSQRIINGEHTELDEFPWMILLKYQQHNKRYIFIVVYCIKDLSVNWRLSSVRLGEYDIDTDRNCMPDSTSSLFNSSLDDKLFMDGWRNTVTRSTSNIKLKLALPLTDKNLRDETYVCDDWANDCNQKGQDWYQGDSDSPLISVEEITDNTRKWTAVGVESFGSCNRIALQHIKII</sequence>
<dbReference type="EnsemblMetazoa" id="XM_012201853.1">
    <property type="protein sequence ID" value="XP_012057243.1"/>
    <property type="gene ID" value="LOC105620352"/>
</dbReference>
<evidence type="ECO:0000313" key="1">
    <source>
        <dbReference type="EnsemblMetazoa" id="XP_012057243.1"/>
    </source>
</evidence>
<dbReference type="Proteomes" id="UP000005205">
    <property type="component" value="Unassembled WGS sequence"/>
</dbReference>
<dbReference type="SUPFAM" id="SSF50494">
    <property type="entry name" value="Trypsin-like serine proteases"/>
    <property type="match status" value="1"/>
</dbReference>
<dbReference type="OrthoDB" id="9028152at2759"/>
<organism evidence="1 2">
    <name type="scientific">Atta cephalotes</name>
    <name type="common">Leafcutter ant</name>
    <dbReference type="NCBI Taxonomy" id="12957"/>
    <lineage>
        <taxon>Eukaryota</taxon>
        <taxon>Metazoa</taxon>
        <taxon>Ecdysozoa</taxon>
        <taxon>Arthropoda</taxon>
        <taxon>Hexapoda</taxon>
        <taxon>Insecta</taxon>
        <taxon>Pterygota</taxon>
        <taxon>Neoptera</taxon>
        <taxon>Endopterygota</taxon>
        <taxon>Hymenoptera</taxon>
        <taxon>Apocrita</taxon>
        <taxon>Aculeata</taxon>
        <taxon>Formicoidea</taxon>
        <taxon>Formicidae</taxon>
        <taxon>Myrmicinae</taxon>
        <taxon>Atta</taxon>
    </lineage>
</organism>
<accession>A0A158NI85</accession>
<reference evidence="2" key="1">
    <citation type="journal article" date="2011" name="PLoS Genet.">
        <title>The genome sequence of the leaf-cutter ant Atta cephalotes reveals insights into its obligate symbiotic lifestyle.</title>
        <authorList>
            <person name="Suen G."/>
            <person name="Teiling C."/>
            <person name="Li L."/>
            <person name="Holt C."/>
            <person name="Abouheif E."/>
            <person name="Bornberg-Bauer E."/>
            <person name="Bouffard P."/>
            <person name="Caldera E.J."/>
            <person name="Cash E."/>
            <person name="Cavanaugh A."/>
            <person name="Denas O."/>
            <person name="Elhaik E."/>
            <person name="Fave M.J."/>
            <person name="Gadau J."/>
            <person name="Gibson J.D."/>
            <person name="Graur D."/>
            <person name="Grubbs K.J."/>
            <person name="Hagen D.E."/>
            <person name="Harkins T.T."/>
            <person name="Helmkampf M."/>
            <person name="Hu H."/>
            <person name="Johnson B.R."/>
            <person name="Kim J."/>
            <person name="Marsh S.E."/>
            <person name="Moeller J.A."/>
            <person name="Munoz-Torres M.C."/>
            <person name="Murphy M.C."/>
            <person name="Naughton M.C."/>
            <person name="Nigam S."/>
            <person name="Overson R."/>
            <person name="Rajakumar R."/>
            <person name="Reese J.T."/>
            <person name="Scott J.J."/>
            <person name="Smith C.R."/>
            <person name="Tao S."/>
            <person name="Tsutsui N.D."/>
            <person name="Viljakainen L."/>
            <person name="Wissler L."/>
            <person name="Yandell M.D."/>
            <person name="Zimmer F."/>
            <person name="Taylor J."/>
            <person name="Slater S.C."/>
            <person name="Clifton S.W."/>
            <person name="Warren W.C."/>
            <person name="Elsik C.G."/>
            <person name="Smith C.D."/>
            <person name="Weinstock G.M."/>
            <person name="Gerardo N.M."/>
            <person name="Currie C.R."/>
        </authorList>
    </citation>
    <scope>NUCLEOTIDE SEQUENCE [LARGE SCALE GENOMIC DNA]</scope>
</reference>
<dbReference type="AlphaFoldDB" id="A0A158NI85"/>
<dbReference type="EMBL" id="ADTU01016096">
    <property type="status" value="NOT_ANNOTATED_CDS"/>
    <property type="molecule type" value="Genomic_DNA"/>
</dbReference>
<dbReference type="InterPro" id="IPR043504">
    <property type="entry name" value="Peptidase_S1_PA_chymotrypsin"/>
</dbReference>
<dbReference type="InterPro" id="IPR009003">
    <property type="entry name" value="Peptidase_S1_PA"/>
</dbReference>
<proteinExistence type="predicted"/>